<dbReference type="Proteomes" id="UP001267426">
    <property type="component" value="Unassembled WGS sequence"/>
</dbReference>
<dbReference type="GO" id="GO:0032259">
    <property type="term" value="P:methylation"/>
    <property type="evidence" value="ECO:0007669"/>
    <property type="project" value="UniProtKB-KW"/>
</dbReference>
<keyword evidence="2" id="KW-0808">Transferase</keyword>
<dbReference type="InterPro" id="IPR029063">
    <property type="entry name" value="SAM-dependent_MTases_sf"/>
</dbReference>
<reference evidence="4 5" key="1">
    <citation type="submission" date="2023-09" db="EMBL/GenBank/DDBJ databases">
        <authorList>
            <person name="Rey-Velasco X."/>
        </authorList>
    </citation>
    <scope>NUCLEOTIDE SEQUENCE [LARGE SCALE GENOMIC DNA]</scope>
    <source>
        <strain evidence="4 5">F394</strain>
    </source>
</reference>
<dbReference type="SUPFAM" id="SSF53335">
    <property type="entry name" value="S-adenosyl-L-methionine-dependent methyltransferases"/>
    <property type="match status" value="1"/>
</dbReference>
<evidence type="ECO:0000256" key="1">
    <source>
        <dbReference type="ARBA" id="ARBA00022603"/>
    </source>
</evidence>
<dbReference type="PANTHER" id="PTHR43861">
    <property type="entry name" value="TRANS-ACONITATE 2-METHYLTRANSFERASE-RELATED"/>
    <property type="match status" value="1"/>
</dbReference>
<dbReference type="Pfam" id="PF13649">
    <property type="entry name" value="Methyltransf_25"/>
    <property type="match status" value="1"/>
</dbReference>
<dbReference type="CDD" id="cd02440">
    <property type="entry name" value="AdoMet_MTases"/>
    <property type="match status" value="1"/>
</dbReference>
<feature type="domain" description="Methyltransferase" evidence="3">
    <location>
        <begin position="78"/>
        <end position="172"/>
    </location>
</feature>
<evidence type="ECO:0000256" key="2">
    <source>
        <dbReference type="ARBA" id="ARBA00022679"/>
    </source>
</evidence>
<evidence type="ECO:0000259" key="3">
    <source>
        <dbReference type="Pfam" id="PF13649"/>
    </source>
</evidence>
<dbReference type="InterPro" id="IPR041698">
    <property type="entry name" value="Methyltransf_25"/>
</dbReference>
<evidence type="ECO:0000313" key="5">
    <source>
        <dbReference type="Proteomes" id="UP001267426"/>
    </source>
</evidence>
<organism evidence="4 5">
    <name type="scientific">Rubrivirga litoralis</name>
    <dbReference type="NCBI Taxonomy" id="3075598"/>
    <lineage>
        <taxon>Bacteria</taxon>
        <taxon>Pseudomonadati</taxon>
        <taxon>Rhodothermota</taxon>
        <taxon>Rhodothermia</taxon>
        <taxon>Rhodothermales</taxon>
        <taxon>Rubricoccaceae</taxon>
        <taxon>Rubrivirga</taxon>
    </lineage>
</organism>
<name>A0ABU3BTF3_9BACT</name>
<dbReference type="RefSeq" id="WP_311664573.1">
    <property type="nucleotide sequence ID" value="NZ_JAVRHT010000031.1"/>
</dbReference>
<keyword evidence="5" id="KW-1185">Reference proteome</keyword>
<dbReference type="Gene3D" id="3.40.50.150">
    <property type="entry name" value="Vaccinia Virus protein VP39"/>
    <property type="match status" value="1"/>
</dbReference>
<protein>
    <submittedName>
        <fullName evidence="4">Methyltransferase domain-containing protein</fullName>
    </submittedName>
</protein>
<dbReference type="PANTHER" id="PTHR43861:SF1">
    <property type="entry name" value="TRANS-ACONITATE 2-METHYLTRANSFERASE"/>
    <property type="match status" value="1"/>
</dbReference>
<accession>A0ABU3BTF3</accession>
<gene>
    <name evidence="4" type="ORF">RM540_12475</name>
</gene>
<dbReference type="GO" id="GO:0008168">
    <property type="term" value="F:methyltransferase activity"/>
    <property type="evidence" value="ECO:0007669"/>
    <property type="project" value="UniProtKB-KW"/>
</dbReference>
<dbReference type="EMBL" id="JAVRHT010000031">
    <property type="protein sequence ID" value="MDT0632567.1"/>
    <property type="molecule type" value="Genomic_DNA"/>
</dbReference>
<proteinExistence type="predicted"/>
<evidence type="ECO:0000313" key="4">
    <source>
        <dbReference type="EMBL" id="MDT0632567.1"/>
    </source>
</evidence>
<sequence length="248" mass="26144">MNRTAPLLLAAAAGVVLAWRRGRHAAAPPTLGPDAVRALYDRAAPTYDLVAAAYALVGADRFHRRAVEALALRPGDTVVDLACGTGANLGRLARAVGPTGRVVGVDLSPEMLARARRRVGRGGWATVELVEGDVRQFAFPAPLGGVVSTYGLEFVPEHDAVVERAVAALAPGRRIVVGGLRRPARWPEWAVRLGALVNRPFGVTRASEGVRPWRSVFRHARQVAYEETLGGAVYLAVAAAPPAAPPAP</sequence>
<keyword evidence="1 4" id="KW-0489">Methyltransferase</keyword>
<comment type="caution">
    <text evidence="4">The sequence shown here is derived from an EMBL/GenBank/DDBJ whole genome shotgun (WGS) entry which is preliminary data.</text>
</comment>